<dbReference type="EMBL" id="BFEA01000519">
    <property type="protein sequence ID" value="GBG85473.1"/>
    <property type="molecule type" value="Genomic_DNA"/>
</dbReference>
<feature type="compositionally biased region" description="Low complexity" evidence="1">
    <location>
        <begin position="494"/>
        <end position="526"/>
    </location>
</feature>
<protein>
    <recommendedName>
        <fullName evidence="2">HAT C-terminal dimerisation domain-containing protein</fullName>
    </recommendedName>
</protein>
<feature type="compositionally biased region" description="Low complexity" evidence="1">
    <location>
        <begin position="446"/>
        <end position="485"/>
    </location>
</feature>
<dbReference type="GO" id="GO:0046983">
    <property type="term" value="F:protein dimerization activity"/>
    <property type="evidence" value="ECO:0007669"/>
    <property type="project" value="InterPro"/>
</dbReference>
<keyword evidence="4" id="KW-1185">Reference proteome</keyword>
<dbReference type="OrthoDB" id="1930460at2759"/>
<dbReference type="Pfam" id="PF05699">
    <property type="entry name" value="Dimer_Tnp_hAT"/>
    <property type="match status" value="1"/>
</dbReference>
<feature type="region of interest" description="Disordered" evidence="1">
    <location>
        <begin position="1"/>
        <end position="24"/>
    </location>
</feature>
<comment type="caution">
    <text evidence="3">The sequence shown here is derived from an EMBL/GenBank/DDBJ whole genome shotgun (WGS) entry which is preliminary data.</text>
</comment>
<feature type="compositionally biased region" description="Low complexity" evidence="1">
    <location>
        <begin position="533"/>
        <end position="615"/>
    </location>
</feature>
<organism evidence="3 4">
    <name type="scientific">Chara braunii</name>
    <name type="common">Braun's stonewort</name>
    <dbReference type="NCBI Taxonomy" id="69332"/>
    <lineage>
        <taxon>Eukaryota</taxon>
        <taxon>Viridiplantae</taxon>
        <taxon>Streptophyta</taxon>
        <taxon>Charophyceae</taxon>
        <taxon>Charales</taxon>
        <taxon>Characeae</taxon>
        <taxon>Chara</taxon>
    </lineage>
</organism>
<feature type="region of interest" description="Disordered" evidence="1">
    <location>
        <begin position="446"/>
        <end position="630"/>
    </location>
</feature>
<evidence type="ECO:0000259" key="2">
    <source>
        <dbReference type="Pfam" id="PF05699"/>
    </source>
</evidence>
<dbReference type="SUPFAM" id="SSF53098">
    <property type="entry name" value="Ribonuclease H-like"/>
    <property type="match status" value="1"/>
</dbReference>
<gene>
    <name evidence="3" type="ORF">CBR_g40115</name>
</gene>
<dbReference type="InterPro" id="IPR012337">
    <property type="entry name" value="RNaseH-like_sf"/>
</dbReference>
<dbReference type="Gramene" id="GBG85473">
    <property type="protein sequence ID" value="GBG85473"/>
    <property type="gene ID" value="CBR_g40115"/>
</dbReference>
<reference evidence="3 4" key="1">
    <citation type="journal article" date="2018" name="Cell">
        <title>The Chara Genome: Secondary Complexity and Implications for Plant Terrestrialization.</title>
        <authorList>
            <person name="Nishiyama T."/>
            <person name="Sakayama H."/>
            <person name="Vries J.D."/>
            <person name="Buschmann H."/>
            <person name="Saint-Marcoux D."/>
            <person name="Ullrich K.K."/>
            <person name="Haas F.B."/>
            <person name="Vanderstraeten L."/>
            <person name="Becker D."/>
            <person name="Lang D."/>
            <person name="Vosolsobe S."/>
            <person name="Rombauts S."/>
            <person name="Wilhelmsson P.K.I."/>
            <person name="Janitza P."/>
            <person name="Kern R."/>
            <person name="Heyl A."/>
            <person name="Rumpler F."/>
            <person name="Villalobos L.I.A.C."/>
            <person name="Clay J.M."/>
            <person name="Skokan R."/>
            <person name="Toyoda A."/>
            <person name="Suzuki Y."/>
            <person name="Kagoshima H."/>
            <person name="Schijlen E."/>
            <person name="Tajeshwar N."/>
            <person name="Catarino B."/>
            <person name="Hetherington A.J."/>
            <person name="Saltykova A."/>
            <person name="Bonnot C."/>
            <person name="Breuninger H."/>
            <person name="Symeonidi A."/>
            <person name="Radhakrishnan G.V."/>
            <person name="Van Nieuwerburgh F."/>
            <person name="Deforce D."/>
            <person name="Chang C."/>
            <person name="Karol K.G."/>
            <person name="Hedrich R."/>
            <person name="Ulvskov P."/>
            <person name="Glockner G."/>
            <person name="Delwiche C.F."/>
            <person name="Petrasek J."/>
            <person name="Van de Peer Y."/>
            <person name="Friml J."/>
            <person name="Beilby M."/>
            <person name="Dolan L."/>
            <person name="Kohara Y."/>
            <person name="Sugano S."/>
            <person name="Fujiyama A."/>
            <person name="Delaux P.-M."/>
            <person name="Quint M."/>
            <person name="TheiBen G."/>
            <person name="Hagemann M."/>
            <person name="Harholt J."/>
            <person name="Dunand C."/>
            <person name="Zachgo S."/>
            <person name="Langdale J."/>
            <person name="Maumus F."/>
            <person name="Straeten D.V.D."/>
            <person name="Gould S.B."/>
            <person name="Rensing S.A."/>
        </authorList>
    </citation>
    <scope>NUCLEOTIDE SEQUENCE [LARGE SCALE GENOMIC DNA]</scope>
    <source>
        <strain evidence="3 4">S276</strain>
    </source>
</reference>
<dbReference type="Proteomes" id="UP000265515">
    <property type="component" value="Unassembled WGS sequence"/>
</dbReference>
<sequence>MEGASASAGEERATGRGTGEFLEDPKHAWKSGDHCVWNWLARGRSTGAKSHGGKQMKCLLCGLVFPGNRARGLEHFTKKRPALRCPNATIAIYRRLRAANVELPLDVEEMLQREDEAAAQTVPNLPLPAICAADDVGGGPGVEQREEAPAMTGATMTEVTCRSAPARRQRQMPIDRYVRNPRQREIDLAAMDLFAQNAIPFNVAKSSSWKMFSVALKNCVLAAPLTEGQCVEVLKVVSNKTDQLLDPVLAIARLLDPNLRDRGVFSDLTFMTQFRGVVEHLVGARGTLQYQECINSLYAFQREQGIFGDPEVQRRGRLDSALDWWEDHGRGHPTLQRLALRILSMWTASSPAERNWSTWALVYTKDRNKLEHERVEKLVYLHWNLRYEGRTNNSGWLGLINAKTNADDEEDETAMANKCTGRTTSAIGSTSKCTIGGAATRFPATATATTTSRSGSTNNSTSTNNNKSSSVSNSDDSSTNSSSNNGKKRNCTGSSNSSDNSNSNSSSRNKRNCTSSNNNSDSSNNSIRRSATSKNNSSRNNGNKRNNISSCNNIGSSTSGINSSNIINSSSSSSSNIHNSSSTTINNRSSNNNNRKHSSGSSKNNNKSRSSNNTNRDAAPETTSKATRAAATATVARSTAAPIGGAATIAAGGA</sequence>
<evidence type="ECO:0000256" key="1">
    <source>
        <dbReference type="SAM" id="MobiDB-lite"/>
    </source>
</evidence>
<name>A0A388LTB1_CHABU</name>
<evidence type="ECO:0000313" key="3">
    <source>
        <dbReference type="EMBL" id="GBG85473.1"/>
    </source>
</evidence>
<evidence type="ECO:0000313" key="4">
    <source>
        <dbReference type="Proteomes" id="UP000265515"/>
    </source>
</evidence>
<proteinExistence type="predicted"/>
<dbReference type="AlphaFoldDB" id="A0A388LTB1"/>
<feature type="domain" description="HAT C-terminal dimerisation" evidence="2">
    <location>
        <begin position="321"/>
        <end position="384"/>
    </location>
</feature>
<accession>A0A388LTB1</accession>
<dbReference type="InterPro" id="IPR008906">
    <property type="entry name" value="HATC_C_dom"/>
</dbReference>